<dbReference type="Proteomes" id="UP000217944">
    <property type="component" value="Unassembled WGS sequence"/>
</dbReference>
<sequence length="143" mass="16822">MSVKQHYIEFRNALSKGDTAKAEEEFEKAFNEAFLYYQQKLSENKKFDLSNEDELFALVTLFDNIIGYYKEGMYEEGISYCENLIELVDSPKLKEMFKGFSLGMQKGIDINTFFKEYVDISKVDAEFPMFLCNFKEKIKELVE</sequence>
<comment type="caution">
    <text evidence="1">The sequence shown here is derived from an EMBL/GenBank/DDBJ whole genome shotgun (WGS) entry which is preliminary data.</text>
</comment>
<proteinExistence type="predicted"/>
<dbReference type="OrthoDB" id="5372935at2"/>
<accession>A0A292YEZ9</accession>
<dbReference type="RefSeq" id="WP_096259170.1">
    <property type="nucleotide sequence ID" value="NZ_BDME01000002.1"/>
</dbReference>
<reference evidence="1 2" key="1">
    <citation type="journal article" date="2017" name="Syst. Appl. Microbiol.">
        <title>Lebetimonas natsushimae sp. nov., a novel strictly anaerobic, moderately thermophilic chemoautotroph isolated from a deep-sea hydrothermal vent polychaete nest in the Mid-Okinawa Trough.</title>
        <authorList>
            <person name="Nagata R."/>
            <person name="Takaki Y."/>
            <person name="Tame A."/>
            <person name="Nunoura T."/>
            <person name="Muto H."/>
            <person name="Mino S."/>
            <person name="Sawayama S."/>
            <person name="Takai K."/>
            <person name="Nakagawa S."/>
        </authorList>
    </citation>
    <scope>NUCLEOTIDE SEQUENCE [LARGE SCALE GENOMIC DNA]</scope>
    <source>
        <strain evidence="1 2">HS1857</strain>
    </source>
</reference>
<protein>
    <submittedName>
        <fullName evidence="1">Uncharacterized protein</fullName>
    </submittedName>
</protein>
<keyword evidence="2" id="KW-1185">Reference proteome</keyword>
<dbReference type="AlphaFoldDB" id="A0A292YEZ9"/>
<organism evidence="1 2">
    <name type="scientific">Lebetimonas natsushimae</name>
    <dbReference type="NCBI Taxonomy" id="1936991"/>
    <lineage>
        <taxon>Bacteria</taxon>
        <taxon>Pseudomonadati</taxon>
        <taxon>Campylobacterota</taxon>
        <taxon>Epsilonproteobacteria</taxon>
        <taxon>Nautiliales</taxon>
        <taxon>Nautiliaceae</taxon>
        <taxon>Lebetimonas</taxon>
    </lineage>
</organism>
<dbReference type="EMBL" id="BDME01000002">
    <property type="protein sequence ID" value="GAX87773.1"/>
    <property type="molecule type" value="Genomic_DNA"/>
</dbReference>
<evidence type="ECO:0000313" key="1">
    <source>
        <dbReference type="EMBL" id="GAX87773.1"/>
    </source>
</evidence>
<gene>
    <name evidence="1" type="ORF">LNAT_P1070</name>
</gene>
<name>A0A292YEZ9_9BACT</name>
<evidence type="ECO:0000313" key="2">
    <source>
        <dbReference type="Proteomes" id="UP000217944"/>
    </source>
</evidence>